<feature type="coiled-coil region" evidence="1">
    <location>
        <begin position="48"/>
        <end position="75"/>
    </location>
</feature>
<evidence type="ECO:0000256" key="2">
    <source>
        <dbReference type="SAM" id="Phobius"/>
    </source>
</evidence>
<keyword evidence="2" id="KW-0812">Transmembrane</keyword>
<dbReference type="STRING" id="1188229.GlitD10_0743"/>
<proteinExistence type="predicted"/>
<protein>
    <submittedName>
        <fullName evidence="3">Uncharacterized protein</fullName>
    </submittedName>
</protein>
<feature type="transmembrane region" description="Helical" evidence="2">
    <location>
        <begin position="23"/>
        <end position="45"/>
    </location>
</feature>
<accession>A0A1J0AAX7</accession>
<name>A0A1J0AAX7_9CYAN</name>
<dbReference type="EMBL" id="CP017675">
    <property type="protein sequence ID" value="APB33057.1"/>
    <property type="molecule type" value="Genomic_DNA"/>
</dbReference>
<evidence type="ECO:0000256" key="1">
    <source>
        <dbReference type="SAM" id="Coils"/>
    </source>
</evidence>
<sequence>MPAPSTSSSVARRPTQVPPHRELFWGFVIQGLVCAGMAVALVRLIPYHRQQQQRNQVVQTELERTETQVQQLQTQFQRTFDPQQQPRLVQKATQRLQPQQRQVIWVAPQ</sequence>
<reference evidence="3 4" key="1">
    <citation type="submission" date="2016-10" db="EMBL/GenBank/DDBJ databases">
        <title>Description of Gloeomargarita lithophora gen. nov., sp. nov., a thylakoid-bearing basal-branching cyanobacterium with intracellular carbonates, and proposal for Gloeomargaritales ord. nov.</title>
        <authorList>
            <person name="Moreira D."/>
            <person name="Tavera R."/>
            <person name="Benzerara K."/>
            <person name="Skouri-Panet F."/>
            <person name="Couradeau E."/>
            <person name="Gerard E."/>
            <person name="Loussert C."/>
            <person name="Novelo E."/>
            <person name="Zivanovic Y."/>
            <person name="Lopez-Garcia P."/>
        </authorList>
    </citation>
    <scope>NUCLEOTIDE SEQUENCE [LARGE SCALE GENOMIC DNA]</scope>
    <source>
        <strain evidence="3 4">D10</strain>
    </source>
</reference>
<dbReference type="AlphaFoldDB" id="A0A1J0AAX7"/>
<gene>
    <name evidence="3" type="ORF">GlitD10_0743</name>
</gene>
<evidence type="ECO:0000313" key="4">
    <source>
        <dbReference type="Proteomes" id="UP000180235"/>
    </source>
</evidence>
<keyword evidence="1" id="KW-0175">Coiled coil</keyword>
<dbReference type="Proteomes" id="UP000180235">
    <property type="component" value="Chromosome"/>
</dbReference>
<organism evidence="3 4">
    <name type="scientific">Gloeomargarita lithophora Alchichica-D10</name>
    <dbReference type="NCBI Taxonomy" id="1188229"/>
    <lineage>
        <taxon>Bacteria</taxon>
        <taxon>Bacillati</taxon>
        <taxon>Cyanobacteriota</taxon>
        <taxon>Cyanophyceae</taxon>
        <taxon>Gloeomargaritales</taxon>
        <taxon>Gloeomargaritaceae</taxon>
        <taxon>Gloeomargarita</taxon>
    </lineage>
</organism>
<keyword evidence="2" id="KW-1133">Transmembrane helix</keyword>
<evidence type="ECO:0000313" key="3">
    <source>
        <dbReference type="EMBL" id="APB33057.1"/>
    </source>
</evidence>
<keyword evidence="2" id="KW-0472">Membrane</keyword>
<keyword evidence="4" id="KW-1185">Reference proteome</keyword>
<dbReference type="RefSeq" id="WP_071453713.1">
    <property type="nucleotide sequence ID" value="NZ_CP017675.1"/>
</dbReference>
<dbReference type="KEGG" id="glt:GlitD10_0743"/>